<evidence type="ECO:0000256" key="2">
    <source>
        <dbReference type="ARBA" id="ARBA00009142"/>
    </source>
</evidence>
<evidence type="ECO:0000256" key="5">
    <source>
        <dbReference type="ARBA" id="ARBA00023136"/>
    </source>
</evidence>
<dbReference type="GO" id="GO:0016020">
    <property type="term" value="C:membrane"/>
    <property type="evidence" value="ECO:0007669"/>
    <property type="project" value="UniProtKB-SubCell"/>
</dbReference>
<evidence type="ECO:0000256" key="7">
    <source>
        <dbReference type="SAM" id="SignalP"/>
    </source>
</evidence>
<sequence length="531" mass="56327">MKAARKILRVLVGCFLGCTVISAQANPSNGTATGLPTADPNSVRGRGTAPYLITNNTGNVKVWPALALNGRNIAATTVSLVGGALANAAGVGGGGLFVPMFNLLLGFDAKSATSLSQAMITGGAITSFFYNLMLQHPTQKKPLIDYDICLLLEPALLLGIGAGVVLNVIFPSWIIVILLTLLLTYMSYRTTSKGISTWKAETKKAQAAPPPGSLSSMMDHSLSDHEMQVISNEHRQSPPDNVVLAAAARASISANLEVAGENEVALSMPHSPVSAGGQEVGEAPFRRRWRRTSKAKLMFDTSLIPRRRLFEVLLVWLAFLVVSVLKGGSKTPSVVGVRSCQPWYWSLSALQVPLAIFCTALVARRLGQQHHKRLSDGDDYHPDELHFGPRQLVTYPLIALVAGVIAGLLGIGGGMIVGPLLLELGMLPQVTAATGAFMVLFSSSLAVAQFALLHMIPLYTALYYGAVCALSGYIGLSVVRYLVKKSGKSSLIIFSLAIIIALSAVVIGILGGIKIAHDFRTGAYMGLQKLC</sequence>
<reference evidence="8 9" key="1">
    <citation type="journal article" date="2014" name="Nat. Commun.">
        <title>Klebsormidium flaccidum genome reveals primary factors for plant terrestrial adaptation.</title>
        <authorList>
            <person name="Hori K."/>
            <person name="Maruyama F."/>
            <person name="Fujisawa T."/>
            <person name="Togashi T."/>
            <person name="Yamamoto N."/>
            <person name="Seo M."/>
            <person name="Sato S."/>
            <person name="Yamada T."/>
            <person name="Mori H."/>
            <person name="Tajima N."/>
            <person name="Moriyama T."/>
            <person name="Ikeuchi M."/>
            <person name="Watanabe M."/>
            <person name="Wada H."/>
            <person name="Kobayashi K."/>
            <person name="Saito M."/>
            <person name="Masuda T."/>
            <person name="Sasaki-Sekimoto Y."/>
            <person name="Mashiguchi K."/>
            <person name="Awai K."/>
            <person name="Shimojima M."/>
            <person name="Masuda S."/>
            <person name="Iwai M."/>
            <person name="Nobusawa T."/>
            <person name="Narise T."/>
            <person name="Kondo S."/>
            <person name="Saito H."/>
            <person name="Sato R."/>
            <person name="Murakawa M."/>
            <person name="Ihara Y."/>
            <person name="Oshima-Yamada Y."/>
            <person name="Ohtaka K."/>
            <person name="Satoh M."/>
            <person name="Sonobe K."/>
            <person name="Ishii M."/>
            <person name="Ohtani R."/>
            <person name="Kanamori-Sato M."/>
            <person name="Honoki R."/>
            <person name="Miyazaki D."/>
            <person name="Mochizuki H."/>
            <person name="Umetsu J."/>
            <person name="Higashi K."/>
            <person name="Shibata D."/>
            <person name="Kamiya Y."/>
            <person name="Sato N."/>
            <person name="Nakamura Y."/>
            <person name="Tabata S."/>
            <person name="Ida S."/>
            <person name="Kurokawa K."/>
            <person name="Ohta H."/>
        </authorList>
    </citation>
    <scope>NUCLEOTIDE SEQUENCE [LARGE SCALE GENOMIC DNA]</scope>
    <source>
        <strain evidence="8 9">NIES-2285</strain>
    </source>
</reference>
<keyword evidence="7" id="KW-0732">Signal</keyword>
<protein>
    <recommendedName>
        <fullName evidence="10">Sulfite exporter TauE/SafE family protein</fullName>
    </recommendedName>
</protein>
<accession>A0A1Y1HL13</accession>
<feature type="transmembrane region" description="Helical" evidence="6">
    <location>
        <begin position="461"/>
        <end position="483"/>
    </location>
</feature>
<dbReference type="STRING" id="105231.A0A1Y1HL13"/>
<evidence type="ECO:0000313" key="9">
    <source>
        <dbReference type="Proteomes" id="UP000054558"/>
    </source>
</evidence>
<comment type="similarity">
    <text evidence="2">Belongs to the 4-toluene sulfonate uptake permease (TSUP) (TC 2.A.102) family.</text>
</comment>
<evidence type="ECO:0000313" key="8">
    <source>
        <dbReference type="EMBL" id="GAQ79300.1"/>
    </source>
</evidence>
<name>A0A1Y1HL13_KLENI</name>
<dbReference type="Proteomes" id="UP000054558">
    <property type="component" value="Unassembled WGS sequence"/>
</dbReference>
<gene>
    <name evidence="8" type="ORF">KFL_000280050</name>
</gene>
<keyword evidence="3 6" id="KW-0812">Transmembrane</keyword>
<evidence type="ECO:0000256" key="4">
    <source>
        <dbReference type="ARBA" id="ARBA00022989"/>
    </source>
</evidence>
<dbReference type="OMA" id="PIHIAFC"/>
<proteinExistence type="inferred from homology"/>
<dbReference type="Pfam" id="PF01925">
    <property type="entry name" value="TauE"/>
    <property type="match status" value="2"/>
</dbReference>
<feature type="transmembrane region" description="Helical" evidence="6">
    <location>
        <begin position="84"/>
        <end position="105"/>
    </location>
</feature>
<evidence type="ECO:0000256" key="6">
    <source>
        <dbReference type="SAM" id="Phobius"/>
    </source>
</evidence>
<dbReference type="PANTHER" id="PTHR14255:SF3">
    <property type="entry name" value="SULFITE EXPORTER TAUE_SAFE FAMILY PROTEIN 5-RELATED"/>
    <property type="match status" value="1"/>
</dbReference>
<dbReference type="GO" id="GO:0043161">
    <property type="term" value="P:proteasome-mediated ubiquitin-dependent protein catabolic process"/>
    <property type="evidence" value="ECO:0000318"/>
    <property type="project" value="GO_Central"/>
</dbReference>
<dbReference type="GO" id="GO:0031464">
    <property type="term" value="C:Cul4A-RING E3 ubiquitin ligase complex"/>
    <property type="evidence" value="ECO:0000318"/>
    <property type="project" value="GO_Central"/>
</dbReference>
<feature type="transmembrane region" description="Helical" evidence="6">
    <location>
        <begin position="309"/>
        <end position="328"/>
    </location>
</feature>
<evidence type="ECO:0000256" key="1">
    <source>
        <dbReference type="ARBA" id="ARBA00004141"/>
    </source>
</evidence>
<dbReference type="EMBL" id="DF236977">
    <property type="protein sequence ID" value="GAQ79300.1"/>
    <property type="molecule type" value="Genomic_DNA"/>
</dbReference>
<keyword evidence="4 6" id="KW-1133">Transmembrane helix</keyword>
<evidence type="ECO:0000256" key="3">
    <source>
        <dbReference type="ARBA" id="ARBA00022692"/>
    </source>
</evidence>
<feature type="chain" id="PRO_5012711165" description="Sulfite exporter TauE/SafE family protein" evidence="7">
    <location>
        <begin position="26"/>
        <end position="531"/>
    </location>
</feature>
<feature type="transmembrane region" description="Helical" evidence="6">
    <location>
        <begin position="343"/>
        <end position="363"/>
    </location>
</feature>
<comment type="subcellular location">
    <subcellularLocation>
        <location evidence="1">Membrane</location>
        <topology evidence="1">Multi-pass membrane protein</topology>
    </subcellularLocation>
</comment>
<dbReference type="InterPro" id="IPR002781">
    <property type="entry name" value="TM_pro_TauE-like"/>
</dbReference>
<feature type="signal peptide" evidence="7">
    <location>
        <begin position="1"/>
        <end position="25"/>
    </location>
</feature>
<organism evidence="8 9">
    <name type="scientific">Klebsormidium nitens</name>
    <name type="common">Green alga</name>
    <name type="synonym">Ulothrix nitens</name>
    <dbReference type="NCBI Taxonomy" id="105231"/>
    <lineage>
        <taxon>Eukaryota</taxon>
        <taxon>Viridiplantae</taxon>
        <taxon>Streptophyta</taxon>
        <taxon>Klebsormidiophyceae</taxon>
        <taxon>Klebsormidiales</taxon>
        <taxon>Klebsormidiaceae</taxon>
        <taxon>Klebsormidium</taxon>
    </lineage>
</organism>
<keyword evidence="5 6" id="KW-0472">Membrane</keyword>
<feature type="transmembrane region" description="Helical" evidence="6">
    <location>
        <begin position="397"/>
        <end position="422"/>
    </location>
</feature>
<feature type="transmembrane region" description="Helical" evidence="6">
    <location>
        <begin position="489"/>
        <end position="510"/>
    </location>
</feature>
<dbReference type="OrthoDB" id="434519at2759"/>
<keyword evidence="9" id="KW-1185">Reference proteome</keyword>
<feature type="transmembrane region" description="Helical" evidence="6">
    <location>
        <begin position="155"/>
        <end position="183"/>
    </location>
</feature>
<feature type="transmembrane region" description="Helical" evidence="6">
    <location>
        <begin position="117"/>
        <end position="135"/>
    </location>
</feature>
<dbReference type="PANTHER" id="PTHR14255">
    <property type="entry name" value="CEREBLON"/>
    <property type="match status" value="1"/>
</dbReference>
<dbReference type="AlphaFoldDB" id="A0A1Y1HL13"/>
<feature type="transmembrane region" description="Helical" evidence="6">
    <location>
        <begin position="434"/>
        <end position="454"/>
    </location>
</feature>
<evidence type="ECO:0008006" key="10">
    <source>
        <dbReference type="Google" id="ProtNLM"/>
    </source>
</evidence>